<evidence type="ECO:0000313" key="3">
    <source>
        <dbReference type="EMBL" id="SHK38025.1"/>
    </source>
</evidence>
<protein>
    <submittedName>
        <fullName evidence="2 3">Heptaprenyl diphosphate synthase</fullName>
    </submittedName>
</protein>
<sequence length="177" mass="19879">MNKTKKMIILSLFVAKAIALYIFESYIPNPFLFLSPGAKLGISNIVTLICLELFGFKDTLIIVFLRILISSFWGSLSSFLFSITGSVLSLLIMNLLIKYKKENLSIIGVSMAGSIFHNIGQLLVASFIIKDINIFMYLPVLFISSIPTGMFVGVVCKLFIDKYKNMLKRFQVLSIDK</sequence>
<feature type="transmembrane region" description="Helical" evidence="1">
    <location>
        <begin position="79"/>
        <end position="97"/>
    </location>
</feature>
<feature type="transmembrane region" description="Helical" evidence="1">
    <location>
        <begin position="135"/>
        <end position="160"/>
    </location>
</feature>
<dbReference type="Gene3D" id="1.10.1760.20">
    <property type="match status" value="1"/>
</dbReference>
<evidence type="ECO:0000313" key="2">
    <source>
        <dbReference type="EMBL" id="KXZ40322.1"/>
    </source>
</evidence>
<gene>
    <name evidence="2" type="ORF">JWYL7_1397</name>
    <name evidence="3" type="ORF">SAMN05661008_00125</name>
</gene>
<evidence type="ECO:0000313" key="5">
    <source>
        <dbReference type="Proteomes" id="UP000323392"/>
    </source>
</evidence>
<dbReference type="STRING" id="1121328.JWYL7_1397"/>
<evidence type="ECO:0000313" key="4">
    <source>
        <dbReference type="Proteomes" id="UP000092605"/>
    </source>
</evidence>
<keyword evidence="1" id="KW-0472">Membrane</keyword>
<accession>A0A150FRV7</accession>
<evidence type="ECO:0000256" key="1">
    <source>
        <dbReference type="SAM" id="Phobius"/>
    </source>
</evidence>
<keyword evidence="1" id="KW-0812">Transmembrane</keyword>
<dbReference type="InterPro" id="IPR010898">
    <property type="entry name" value="Hpre_diP_synth_I"/>
</dbReference>
<keyword evidence="5" id="KW-1185">Reference proteome</keyword>
<dbReference type="PATRIC" id="fig|1121328.3.peg.1406"/>
<dbReference type="RefSeq" id="WP_066070979.1">
    <property type="nucleotide sequence ID" value="NZ_FRBG01000001.1"/>
</dbReference>
<dbReference type="Proteomes" id="UP000323392">
    <property type="component" value="Unassembled WGS sequence"/>
</dbReference>
<comment type="caution">
    <text evidence="2">The sequence shown here is derived from an EMBL/GenBank/DDBJ whole genome shotgun (WGS) entry which is preliminary data.</text>
</comment>
<reference evidence="3 5" key="2">
    <citation type="submission" date="2016-11" db="EMBL/GenBank/DDBJ databases">
        <authorList>
            <person name="Varghese N."/>
            <person name="Submissions S."/>
        </authorList>
    </citation>
    <scope>NUCLEOTIDE SEQUENCE [LARGE SCALE GENOMIC DNA]</scope>
    <source>
        <strain evidence="3 5">DSM 7308</strain>
    </source>
</reference>
<organism evidence="2 4">
    <name type="scientific">Alkalithermobacter thermoalcaliphilus JW-YL-7 = DSM 7308</name>
    <dbReference type="NCBI Taxonomy" id="1121328"/>
    <lineage>
        <taxon>Bacteria</taxon>
        <taxon>Bacillati</taxon>
        <taxon>Bacillota</taxon>
        <taxon>Clostridia</taxon>
        <taxon>Peptostreptococcales</taxon>
        <taxon>Tepidibacteraceae</taxon>
        <taxon>Alkalithermobacter</taxon>
    </lineage>
</organism>
<dbReference type="EMBL" id="LSFY01000001">
    <property type="protein sequence ID" value="KXZ40322.1"/>
    <property type="molecule type" value="Genomic_DNA"/>
</dbReference>
<dbReference type="Pfam" id="PF07456">
    <property type="entry name" value="Hpre_diP_synt_I"/>
    <property type="match status" value="1"/>
</dbReference>
<feature type="transmembrane region" description="Helical" evidence="1">
    <location>
        <begin position="104"/>
        <end position="129"/>
    </location>
</feature>
<dbReference type="OrthoDB" id="9799095at2"/>
<dbReference type="EMBL" id="FRBG01000001">
    <property type="protein sequence ID" value="SHK38025.1"/>
    <property type="molecule type" value="Genomic_DNA"/>
</dbReference>
<dbReference type="InterPro" id="IPR014535">
    <property type="entry name" value="Hpre_diP_synt_I"/>
</dbReference>
<dbReference type="PIRSF" id="PIRSF027391">
    <property type="entry name" value="Hpre_diP_synt_I"/>
    <property type="match status" value="1"/>
</dbReference>
<keyword evidence="1" id="KW-1133">Transmembrane helix</keyword>
<name>A0A150FRV7_CLOPD</name>
<dbReference type="Proteomes" id="UP000092605">
    <property type="component" value="Unassembled WGS sequence"/>
</dbReference>
<dbReference type="AlphaFoldDB" id="A0A150FRV7"/>
<feature type="transmembrane region" description="Helical" evidence="1">
    <location>
        <begin position="7"/>
        <end position="27"/>
    </location>
</feature>
<reference evidence="2 4" key="1">
    <citation type="submission" date="2016-02" db="EMBL/GenBank/DDBJ databases">
        <title>Draft genome sequence for Clostridium paradoxum JW-YL-7.</title>
        <authorList>
            <person name="Utturkar S.M."/>
            <person name="Lancaster A."/>
            <person name="Poole F.L."/>
            <person name="Adams M.W."/>
            <person name="Brown S.D."/>
        </authorList>
    </citation>
    <scope>NUCLEOTIDE SEQUENCE [LARGE SCALE GENOMIC DNA]</scope>
    <source>
        <strain evidence="2 4">JW-YL-7</strain>
    </source>
</reference>
<proteinExistence type="predicted"/>